<dbReference type="RefSeq" id="WP_198747418.1">
    <property type="nucleotide sequence ID" value="NZ_JAEHTE010000014.1"/>
</dbReference>
<reference evidence="6" key="1">
    <citation type="submission" date="2020-12" db="EMBL/GenBank/DDBJ databases">
        <title>Enhanced detection system for hospital associated transmission using whole genome sequencing surveillance.</title>
        <authorList>
            <person name="Harrison L.H."/>
            <person name="Van Tyne D."/>
            <person name="Marsh J.W."/>
            <person name="Griffith M.P."/>
            <person name="Snyder D.J."/>
            <person name="Cooper V.S."/>
            <person name="Mustapha M."/>
        </authorList>
    </citation>
    <scope>NUCLEOTIDE SEQUENCE</scope>
    <source>
        <strain evidence="6">PSB00042</strain>
    </source>
</reference>
<feature type="domain" description="HTH lysR-type" evidence="5">
    <location>
        <begin position="2"/>
        <end position="59"/>
    </location>
</feature>
<organism evidence="6 7">
    <name type="scientific">Pseudomonas putida</name>
    <name type="common">Arthrobacter siderocapsulatus</name>
    <dbReference type="NCBI Taxonomy" id="303"/>
    <lineage>
        <taxon>Bacteria</taxon>
        <taxon>Pseudomonadati</taxon>
        <taxon>Pseudomonadota</taxon>
        <taxon>Gammaproteobacteria</taxon>
        <taxon>Pseudomonadales</taxon>
        <taxon>Pseudomonadaceae</taxon>
        <taxon>Pseudomonas</taxon>
    </lineage>
</organism>
<dbReference type="InterPro" id="IPR050389">
    <property type="entry name" value="LysR-type_TF"/>
</dbReference>
<comment type="caution">
    <text evidence="6">The sequence shown here is derived from an EMBL/GenBank/DDBJ whole genome shotgun (WGS) entry which is preliminary data.</text>
</comment>
<dbReference type="Proteomes" id="UP000637061">
    <property type="component" value="Unassembled WGS sequence"/>
</dbReference>
<evidence type="ECO:0000259" key="5">
    <source>
        <dbReference type="PROSITE" id="PS50931"/>
    </source>
</evidence>
<evidence type="ECO:0000256" key="4">
    <source>
        <dbReference type="ARBA" id="ARBA00023163"/>
    </source>
</evidence>
<sequence length="100" mass="10861">MIDYHKLVVFITVYRTLSISDAAESLGLTQPAVSNSLKALRACFQDSLFTRTGGGVRATATAHTLAAKLTPIFTSLKETIELFAPDKFQKGVAESEARVR</sequence>
<gene>
    <name evidence="6" type="ORF">JEU22_13980</name>
</gene>
<dbReference type="GO" id="GO:0003677">
    <property type="term" value="F:DNA binding"/>
    <property type="evidence" value="ECO:0007669"/>
    <property type="project" value="UniProtKB-KW"/>
</dbReference>
<accession>A0A8I1EGX2</accession>
<proteinExistence type="inferred from homology"/>
<dbReference type="InterPro" id="IPR000847">
    <property type="entry name" value="LysR_HTH_N"/>
</dbReference>
<dbReference type="PRINTS" id="PR00039">
    <property type="entry name" value="HTHLYSR"/>
</dbReference>
<dbReference type="AlphaFoldDB" id="A0A8I1EGX2"/>
<dbReference type="EMBL" id="JAEHTE010000014">
    <property type="protein sequence ID" value="MBI6885019.1"/>
    <property type="molecule type" value="Genomic_DNA"/>
</dbReference>
<evidence type="ECO:0000256" key="3">
    <source>
        <dbReference type="ARBA" id="ARBA00023125"/>
    </source>
</evidence>
<dbReference type="PANTHER" id="PTHR30118">
    <property type="entry name" value="HTH-TYPE TRANSCRIPTIONAL REGULATOR LEUO-RELATED"/>
    <property type="match status" value="1"/>
</dbReference>
<dbReference type="PANTHER" id="PTHR30118:SF15">
    <property type="entry name" value="TRANSCRIPTIONAL REGULATORY PROTEIN"/>
    <property type="match status" value="1"/>
</dbReference>
<dbReference type="PROSITE" id="PS50931">
    <property type="entry name" value="HTH_LYSR"/>
    <property type="match status" value="1"/>
</dbReference>
<dbReference type="GO" id="GO:0003700">
    <property type="term" value="F:DNA-binding transcription factor activity"/>
    <property type="evidence" value="ECO:0007669"/>
    <property type="project" value="InterPro"/>
</dbReference>
<keyword evidence="4" id="KW-0804">Transcription</keyword>
<evidence type="ECO:0000256" key="2">
    <source>
        <dbReference type="ARBA" id="ARBA00023015"/>
    </source>
</evidence>
<evidence type="ECO:0000313" key="6">
    <source>
        <dbReference type="EMBL" id="MBI6885019.1"/>
    </source>
</evidence>
<evidence type="ECO:0000313" key="7">
    <source>
        <dbReference type="Proteomes" id="UP000637061"/>
    </source>
</evidence>
<dbReference type="Pfam" id="PF00126">
    <property type="entry name" value="HTH_1"/>
    <property type="match status" value="1"/>
</dbReference>
<evidence type="ECO:0000256" key="1">
    <source>
        <dbReference type="ARBA" id="ARBA00009437"/>
    </source>
</evidence>
<protein>
    <submittedName>
        <fullName evidence="6">LysR family transcriptional regulator</fullName>
    </submittedName>
</protein>
<dbReference type="SUPFAM" id="SSF46785">
    <property type="entry name" value="Winged helix' DNA-binding domain"/>
    <property type="match status" value="1"/>
</dbReference>
<comment type="similarity">
    <text evidence="1">Belongs to the LysR transcriptional regulatory family.</text>
</comment>
<keyword evidence="2" id="KW-0805">Transcription regulation</keyword>
<name>A0A8I1EGX2_PSEPU</name>
<dbReference type="InterPro" id="IPR036388">
    <property type="entry name" value="WH-like_DNA-bd_sf"/>
</dbReference>
<keyword evidence="3" id="KW-0238">DNA-binding</keyword>
<dbReference type="Gene3D" id="1.10.10.10">
    <property type="entry name" value="Winged helix-like DNA-binding domain superfamily/Winged helix DNA-binding domain"/>
    <property type="match status" value="1"/>
</dbReference>
<dbReference type="InterPro" id="IPR036390">
    <property type="entry name" value="WH_DNA-bd_sf"/>
</dbReference>